<keyword evidence="2" id="KW-1185">Reference proteome</keyword>
<dbReference type="AlphaFoldDB" id="A0A151NE56"/>
<evidence type="ECO:0000313" key="1">
    <source>
        <dbReference type="EMBL" id="KYO35062.1"/>
    </source>
</evidence>
<accession>A0A151NE56</accession>
<organism evidence="1 2">
    <name type="scientific">Alligator mississippiensis</name>
    <name type="common">American alligator</name>
    <dbReference type="NCBI Taxonomy" id="8496"/>
    <lineage>
        <taxon>Eukaryota</taxon>
        <taxon>Metazoa</taxon>
        <taxon>Chordata</taxon>
        <taxon>Craniata</taxon>
        <taxon>Vertebrata</taxon>
        <taxon>Euteleostomi</taxon>
        <taxon>Archelosauria</taxon>
        <taxon>Archosauria</taxon>
        <taxon>Crocodylia</taxon>
        <taxon>Alligatoridae</taxon>
        <taxon>Alligatorinae</taxon>
        <taxon>Alligator</taxon>
    </lineage>
</organism>
<gene>
    <name evidence="1" type="ORF">Y1Q_0000964</name>
</gene>
<dbReference type="EMBL" id="AKHW03003207">
    <property type="protein sequence ID" value="KYO35062.1"/>
    <property type="molecule type" value="Genomic_DNA"/>
</dbReference>
<evidence type="ECO:0000313" key="2">
    <source>
        <dbReference type="Proteomes" id="UP000050525"/>
    </source>
</evidence>
<proteinExistence type="predicted"/>
<sequence length="195" mass="21526">MGLFVPALEQEIQGHAPFKGRFPGMYLMSPGVRLTNLAVSTVFSLWFLRSLHPAPGSPCHSSSPGLVAHFPSFHDGQACCLVTENVSAEKSQPVLKSNIHELACEEHIWPMSGHGGEATSLSGDAGSRLLPPTAGALCMRCLCQWCTQDWTVLLQWLMAVTKEWEAWEQAQEPQEQAQEVWKLAWRQADITQKSA</sequence>
<reference evidence="1 2" key="1">
    <citation type="journal article" date="2012" name="Genome Biol.">
        <title>Sequencing three crocodilian genomes to illuminate the evolution of archosaurs and amniotes.</title>
        <authorList>
            <person name="St John J.A."/>
            <person name="Braun E.L."/>
            <person name="Isberg S.R."/>
            <person name="Miles L.G."/>
            <person name="Chong A.Y."/>
            <person name="Gongora J."/>
            <person name="Dalzell P."/>
            <person name="Moran C."/>
            <person name="Bed'hom B."/>
            <person name="Abzhanov A."/>
            <person name="Burgess S.C."/>
            <person name="Cooksey A.M."/>
            <person name="Castoe T.A."/>
            <person name="Crawford N.G."/>
            <person name="Densmore L.D."/>
            <person name="Drew J.C."/>
            <person name="Edwards S.V."/>
            <person name="Faircloth B.C."/>
            <person name="Fujita M.K."/>
            <person name="Greenwold M.J."/>
            <person name="Hoffmann F.G."/>
            <person name="Howard J.M."/>
            <person name="Iguchi T."/>
            <person name="Janes D.E."/>
            <person name="Khan S.Y."/>
            <person name="Kohno S."/>
            <person name="de Koning A.J."/>
            <person name="Lance S.L."/>
            <person name="McCarthy F.M."/>
            <person name="McCormack J.E."/>
            <person name="Merchant M.E."/>
            <person name="Peterson D.G."/>
            <person name="Pollock D.D."/>
            <person name="Pourmand N."/>
            <person name="Raney B.J."/>
            <person name="Roessler K.A."/>
            <person name="Sanford J.R."/>
            <person name="Sawyer R.H."/>
            <person name="Schmidt C.J."/>
            <person name="Triplett E.W."/>
            <person name="Tuberville T.D."/>
            <person name="Venegas-Anaya M."/>
            <person name="Howard J.T."/>
            <person name="Jarvis E.D."/>
            <person name="Guillette L.J.Jr."/>
            <person name="Glenn T.C."/>
            <person name="Green R.E."/>
            <person name="Ray D.A."/>
        </authorList>
    </citation>
    <scope>NUCLEOTIDE SEQUENCE [LARGE SCALE GENOMIC DNA]</scope>
    <source>
        <strain evidence="1">KSC_2009_1</strain>
    </source>
</reference>
<protein>
    <submittedName>
        <fullName evidence="1">Uncharacterized protein</fullName>
    </submittedName>
</protein>
<comment type="caution">
    <text evidence="1">The sequence shown here is derived from an EMBL/GenBank/DDBJ whole genome shotgun (WGS) entry which is preliminary data.</text>
</comment>
<dbReference type="Proteomes" id="UP000050525">
    <property type="component" value="Unassembled WGS sequence"/>
</dbReference>
<name>A0A151NE56_ALLMI</name>